<gene>
    <name evidence="7" type="primary">sigV</name>
    <name evidence="7" type="ORF">Mal15_10970</name>
</gene>
<dbReference type="GO" id="GO:0016987">
    <property type="term" value="F:sigma factor activity"/>
    <property type="evidence" value="ECO:0007669"/>
    <property type="project" value="UniProtKB-KW"/>
</dbReference>
<dbReference type="AlphaFoldDB" id="A0A5B9M7E8"/>
<dbReference type="Pfam" id="PF07638">
    <property type="entry name" value="Sigma70_ECF"/>
    <property type="match status" value="1"/>
</dbReference>
<dbReference type="PANTHER" id="PTHR43133">
    <property type="entry name" value="RNA POLYMERASE ECF-TYPE SIGMA FACTO"/>
    <property type="match status" value="1"/>
</dbReference>
<dbReference type="Proteomes" id="UP000321353">
    <property type="component" value="Chromosome"/>
</dbReference>
<protein>
    <submittedName>
        <fullName evidence="7">RNA polymerase sigma factor SigV</fullName>
    </submittedName>
</protein>
<dbReference type="Gene3D" id="1.10.10.10">
    <property type="entry name" value="Winged helix-like DNA-binding domain superfamily/Winged helix DNA-binding domain"/>
    <property type="match status" value="1"/>
</dbReference>
<evidence type="ECO:0000256" key="5">
    <source>
        <dbReference type="ARBA" id="ARBA00023163"/>
    </source>
</evidence>
<accession>A0A5B9M7E8</accession>
<dbReference type="PANTHER" id="PTHR43133:SF8">
    <property type="entry name" value="RNA POLYMERASE SIGMA FACTOR HI_1459-RELATED"/>
    <property type="match status" value="1"/>
</dbReference>
<evidence type="ECO:0000313" key="7">
    <source>
        <dbReference type="EMBL" id="QEF97062.1"/>
    </source>
</evidence>
<sequence length="170" mass="19479">MTPDGNSAPRFEYAAIVRSLSPGLTLLARQLCDTPEDIVQEAFLKLFRQTPFPDQPRGWLFKVVRRDALNASRSQSRRKKHEQIRRDQRVNWFVDGVEESIDGEMATRALRSQPVAIREVLVLRLWNGLSFDEIGQLVGVSPRTASRRYQSGLQAIRSQLNIKLEDFTRG</sequence>
<keyword evidence="8" id="KW-1185">Reference proteome</keyword>
<dbReference type="SUPFAM" id="SSF88946">
    <property type="entry name" value="Sigma2 domain of RNA polymerase sigma factors"/>
    <property type="match status" value="1"/>
</dbReference>
<reference evidence="7 8" key="1">
    <citation type="submission" date="2019-02" db="EMBL/GenBank/DDBJ databases">
        <title>Planctomycetal bacteria perform biofilm scaping via a novel small molecule.</title>
        <authorList>
            <person name="Jeske O."/>
            <person name="Boedeker C."/>
            <person name="Wiegand S."/>
            <person name="Breitling P."/>
            <person name="Kallscheuer N."/>
            <person name="Jogler M."/>
            <person name="Rohde M."/>
            <person name="Petersen J."/>
            <person name="Medema M.H."/>
            <person name="Surup F."/>
            <person name="Jogler C."/>
        </authorList>
    </citation>
    <scope>NUCLEOTIDE SEQUENCE [LARGE SCALE GENOMIC DNA]</scope>
    <source>
        <strain evidence="7 8">Mal15</strain>
    </source>
</reference>
<dbReference type="SUPFAM" id="SSF88659">
    <property type="entry name" value="Sigma3 and sigma4 domains of RNA polymerase sigma factors"/>
    <property type="match status" value="1"/>
</dbReference>
<dbReference type="InterPro" id="IPR013324">
    <property type="entry name" value="RNA_pol_sigma_r3/r4-like"/>
</dbReference>
<organism evidence="7 8">
    <name type="scientific">Stieleria maiorica</name>
    <dbReference type="NCBI Taxonomy" id="2795974"/>
    <lineage>
        <taxon>Bacteria</taxon>
        <taxon>Pseudomonadati</taxon>
        <taxon>Planctomycetota</taxon>
        <taxon>Planctomycetia</taxon>
        <taxon>Pirellulales</taxon>
        <taxon>Pirellulaceae</taxon>
        <taxon>Stieleria</taxon>
    </lineage>
</organism>
<keyword evidence="5" id="KW-0804">Transcription</keyword>
<name>A0A5B9M7E8_9BACT</name>
<evidence type="ECO:0000256" key="1">
    <source>
        <dbReference type="ARBA" id="ARBA00010641"/>
    </source>
</evidence>
<dbReference type="InterPro" id="IPR013325">
    <property type="entry name" value="RNA_pol_sigma_r2"/>
</dbReference>
<dbReference type="Gene3D" id="1.10.1740.10">
    <property type="match status" value="1"/>
</dbReference>
<keyword evidence="2" id="KW-0805">Transcription regulation</keyword>
<dbReference type="GO" id="GO:0003677">
    <property type="term" value="F:DNA binding"/>
    <property type="evidence" value="ECO:0007669"/>
    <property type="project" value="UniProtKB-KW"/>
</dbReference>
<dbReference type="RefSeq" id="WP_147866789.1">
    <property type="nucleotide sequence ID" value="NZ_CP036264.1"/>
</dbReference>
<feature type="domain" description="RNA polymerase sigma-70 ECF-like HTH" evidence="6">
    <location>
        <begin position="18"/>
        <end position="150"/>
    </location>
</feature>
<dbReference type="KEGG" id="smam:Mal15_10970"/>
<dbReference type="InterPro" id="IPR053812">
    <property type="entry name" value="HTH_Sigma70_ECF-like"/>
</dbReference>
<dbReference type="EMBL" id="CP036264">
    <property type="protein sequence ID" value="QEF97062.1"/>
    <property type="molecule type" value="Genomic_DNA"/>
</dbReference>
<keyword evidence="3" id="KW-0731">Sigma factor</keyword>
<dbReference type="InterPro" id="IPR014284">
    <property type="entry name" value="RNA_pol_sigma-70_dom"/>
</dbReference>
<dbReference type="InterPro" id="IPR039425">
    <property type="entry name" value="RNA_pol_sigma-70-like"/>
</dbReference>
<evidence type="ECO:0000259" key="6">
    <source>
        <dbReference type="Pfam" id="PF07638"/>
    </source>
</evidence>
<evidence type="ECO:0000256" key="4">
    <source>
        <dbReference type="ARBA" id="ARBA00023125"/>
    </source>
</evidence>
<dbReference type="GO" id="GO:0006352">
    <property type="term" value="P:DNA-templated transcription initiation"/>
    <property type="evidence" value="ECO:0007669"/>
    <property type="project" value="InterPro"/>
</dbReference>
<keyword evidence="4" id="KW-0238">DNA-binding</keyword>
<evidence type="ECO:0000313" key="8">
    <source>
        <dbReference type="Proteomes" id="UP000321353"/>
    </source>
</evidence>
<dbReference type="InterPro" id="IPR036388">
    <property type="entry name" value="WH-like_DNA-bd_sf"/>
</dbReference>
<evidence type="ECO:0000256" key="3">
    <source>
        <dbReference type="ARBA" id="ARBA00023082"/>
    </source>
</evidence>
<evidence type="ECO:0000256" key="2">
    <source>
        <dbReference type="ARBA" id="ARBA00023015"/>
    </source>
</evidence>
<comment type="similarity">
    <text evidence="1">Belongs to the sigma-70 factor family. ECF subfamily.</text>
</comment>
<dbReference type="NCBIfam" id="TIGR02937">
    <property type="entry name" value="sigma70-ECF"/>
    <property type="match status" value="1"/>
</dbReference>
<proteinExistence type="inferred from homology"/>